<dbReference type="KEGG" id="mtr:112421971"/>
<proteinExistence type="evidence at transcript level"/>
<organism evidence="1">
    <name type="scientific">Medicago truncatula</name>
    <name type="common">Barrel medic</name>
    <name type="synonym">Medicago tribuloides</name>
    <dbReference type="NCBI Taxonomy" id="3880"/>
    <lineage>
        <taxon>Eukaryota</taxon>
        <taxon>Viridiplantae</taxon>
        <taxon>Streptophyta</taxon>
        <taxon>Embryophyta</taxon>
        <taxon>Tracheophyta</taxon>
        <taxon>Spermatophyta</taxon>
        <taxon>Magnoliopsida</taxon>
        <taxon>eudicotyledons</taxon>
        <taxon>Gunneridae</taxon>
        <taxon>Pentapetalae</taxon>
        <taxon>rosids</taxon>
        <taxon>fabids</taxon>
        <taxon>Fabales</taxon>
        <taxon>Fabaceae</taxon>
        <taxon>Papilionoideae</taxon>
        <taxon>50 kb inversion clade</taxon>
        <taxon>NPAAA clade</taxon>
        <taxon>Hologalegina</taxon>
        <taxon>IRL clade</taxon>
        <taxon>Trifolieae</taxon>
        <taxon>Medicago</taxon>
    </lineage>
</organism>
<dbReference type="AlphaFoldDB" id="I3S439"/>
<dbReference type="RefSeq" id="XP_024640164.1">
    <property type="nucleotide sequence ID" value="XM_024784396.2"/>
</dbReference>
<name>I3S439_MEDTR</name>
<sequence>MSKDVALPMVIKLQINNNFSVLRVFVNPSSKVDILYWSAFLKMGLSESMLKPCQAFLKYTFGKGVPVKGYIDLDTTFGKGENTKTIKVRYFVVESAPSFSIFNVVLGWPALKDLNAVRLSWADLTIEYSIGDGKVGVVEADLETAKKCHDMCPHFIM</sequence>
<dbReference type="OrthoDB" id="1400091at2759"/>
<dbReference type="EMBL" id="BT135236">
    <property type="protein sequence ID" value="AFK35031.1"/>
    <property type="molecule type" value="mRNA"/>
</dbReference>
<evidence type="ECO:0000313" key="1">
    <source>
        <dbReference type="EMBL" id="AFK35031.1"/>
    </source>
</evidence>
<protein>
    <submittedName>
        <fullName evidence="1">Uncharacterized protein</fullName>
    </submittedName>
</protein>
<dbReference type="GeneID" id="112421971"/>
<reference evidence="1" key="1">
    <citation type="submission" date="2012-05" db="EMBL/GenBank/DDBJ databases">
        <authorList>
            <person name="Krishnakumar V."/>
            <person name="Cheung F."/>
            <person name="Xiao Y."/>
            <person name="Chan A."/>
            <person name="Moskal W.A."/>
            <person name="Town C.D."/>
        </authorList>
    </citation>
    <scope>NUCLEOTIDE SEQUENCE</scope>
</reference>
<accession>I3S439</accession>